<name>A0ABY4FGJ2_9BACT</name>
<dbReference type="Proteomes" id="UP000831785">
    <property type="component" value="Chromosome"/>
</dbReference>
<proteinExistence type="predicted"/>
<evidence type="ECO:0000313" key="1">
    <source>
        <dbReference type="EMBL" id="UOQ55665.1"/>
    </source>
</evidence>
<evidence type="ECO:0000313" key="2">
    <source>
        <dbReference type="Proteomes" id="UP000831785"/>
    </source>
</evidence>
<organism evidence="1 2">
    <name type="scientific">Hymenobacter cellulosivorans</name>
    <dbReference type="NCBI Taxonomy" id="2932249"/>
    <lineage>
        <taxon>Bacteria</taxon>
        <taxon>Pseudomonadati</taxon>
        <taxon>Bacteroidota</taxon>
        <taxon>Cytophagia</taxon>
        <taxon>Cytophagales</taxon>
        <taxon>Hymenobacteraceae</taxon>
        <taxon>Hymenobacter</taxon>
    </lineage>
</organism>
<accession>A0ABY4FGJ2</accession>
<sequence>MQDGFGWTNGVLLTLLNRQTRPSH</sequence>
<keyword evidence="2" id="KW-1185">Reference proteome</keyword>
<dbReference type="EMBL" id="CP095049">
    <property type="protein sequence ID" value="UOQ55665.1"/>
    <property type="molecule type" value="Genomic_DNA"/>
</dbReference>
<evidence type="ECO:0008006" key="3">
    <source>
        <dbReference type="Google" id="ProtNLM"/>
    </source>
</evidence>
<protein>
    <recommendedName>
        <fullName evidence="3">Alpha,alpha-trehalase</fullName>
    </recommendedName>
</protein>
<reference evidence="1 2" key="1">
    <citation type="submission" date="2022-04" db="EMBL/GenBank/DDBJ databases">
        <title>Hymenobacter sp. isolated from the air.</title>
        <authorList>
            <person name="Won M."/>
            <person name="Lee C.-M."/>
            <person name="Woen H.-Y."/>
            <person name="Kwon S.-W."/>
        </authorList>
    </citation>
    <scope>NUCLEOTIDE SEQUENCE [LARGE SCALE GENOMIC DNA]</scope>
    <source>
        <strain evidence="2">5116 S-27</strain>
    </source>
</reference>
<gene>
    <name evidence="1" type="ORF">MUN80_07785</name>
</gene>